<organism evidence="3 4">
    <name type="scientific">Bythopirellula goksoeyrii</name>
    <dbReference type="NCBI Taxonomy" id="1400387"/>
    <lineage>
        <taxon>Bacteria</taxon>
        <taxon>Pseudomonadati</taxon>
        <taxon>Planctomycetota</taxon>
        <taxon>Planctomycetia</taxon>
        <taxon>Pirellulales</taxon>
        <taxon>Lacipirellulaceae</taxon>
        <taxon>Bythopirellula</taxon>
    </lineage>
</organism>
<evidence type="ECO:0000256" key="1">
    <source>
        <dbReference type="SAM" id="MobiDB-lite"/>
    </source>
</evidence>
<keyword evidence="4" id="KW-1185">Reference proteome</keyword>
<dbReference type="EC" id="1.1.5.2" evidence="3"/>
<proteinExistence type="predicted"/>
<dbReference type="EMBL" id="CP042913">
    <property type="protein sequence ID" value="QEG33107.1"/>
    <property type="molecule type" value="Genomic_DNA"/>
</dbReference>
<dbReference type="KEGG" id="bgok:Pr1d_03680"/>
<dbReference type="PANTHER" id="PTHR19328">
    <property type="entry name" value="HEDGEHOG-INTERACTING PROTEIN"/>
    <property type="match status" value="1"/>
</dbReference>
<keyword evidence="3" id="KW-0560">Oxidoreductase</keyword>
<name>A0A5B9Q246_9BACT</name>
<dbReference type="InterPro" id="IPR011041">
    <property type="entry name" value="Quinoprot_gluc/sorb_DH_b-prop"/>
</dbReference>
<dbReference type="OrthoDB" id="9770043at2"/>
<feature type="domain" description="Glucose/Sorbosone dehydrogenase" evidence="2">
    <location>
        <begin position="72"/>
        <end position="415"/>
    </location>
</feature>
<dbReference type="GO" id="GO:0008876">
    <property type="term" value="F:quinoprotein glucose dehydrogenase activity"/>
    <property type="evidence" value="ECO:0007669"/>
    <property type="project" value="UniProtKB-EC"/>
</dbReference>
<gene>
    <name evidence="3" type="primary">gdhB_1</name>
    <name evidence="3" type="ORF">Pr1d_03680</name>
</gene>
<dbReference type="RefSeq" id="WP_148071914.1">
    <property type="nucleotide sequence ID" value="NZ_CP042913.1"/>
</dbReference>
<dbReference type="Proteomes" id="UP000323917">
    <property type="component" value="Chromosome"/>
</dbReference>
<dbReference type="SUPFAM" id="SSF50952">
    <property type="entry name" value="Soluble quinoprotein glucose dehydrogenase"/>
    <property type="match status" value="1"/>
</dbReference>
<feature type="compositionally biased region" description="Polar residues" evidence="1">
    <location>
        <begin position="138"/>
        <end position="148"/>
    </location>
</feature>
<dbReference type="AlphaFoldDB" id="A0A5B9Q246"/>
<evidence type="ECO:0000259" key="2">
    <source>
        <dbReference type="Pfam" id="PF07995"/>
    </source>
</evidence>
<evidence type="ECO:0000313" key="4">
    <source>
        <dbReference type="Proteomes" id="UP000323917"/>
    </source>
</evidence>
<dbReference type="InterPro" id="IPR011042">
    <property type="entry name" value="6-blade_b-propeller_TolB-like"/>
</dbReference>
<evidence type="ECO:0000313" key="3">
    <source>
        <dbReference type="EMBL" id="QEG33107.1"/>
    </source>
</evidence>
<dbReference type="PANTHER" id="PTHR19328:SF75">
    <property type="entry name" value="ALDOSE SUGAR DEHYDROGENASE YLII"/>
    <property type="match status" value="1"/>
</dbReference>
<dbReference type="Gene3D" id="2.120.10.30">
    <property type="entry name" value="TolB, C-terminal domain"/>
    <property type="match status" value="1"/>
</dbReference>
<reference evidence="3 4" key="1">
    <citation type="submission" date="2019-08" db="EMBL/GenBank/DDBJ databases">
        <title>Deep-cultivation of Planctomycetes and their phenomic and genomic characterization uncovers novel biology.</title>
        <authorList>
            <person name="Wiegand S."/>
            <person name="Jogler M."/>
            <person name="Boedeker C."/>
            <person name="Pinto D."/>
            <person name="Vollmers J."/>
            <person name="Rivas-Marin E."/>
            <person name="Kohn T."/>
            <person name="Peeters S.H."/>
            <person name="Heuer A."/>
            <person name="Rast P."/>
            <person name="Oberbeckmann S."/>
            <person name="Bunk B."/>
            <person name="Jeske O."/>
            <person name="Meyerdierks A."/>
            <person name="Storesund J.E."/>
            <person name="Kallscheuer N."/>
            <person name="Luecker S."/>
            <person name="Lage O.M."/>
            <person name="Pohl T."/>
            <person name="Merkel B.J."/>
            <person name="Hornburger P."/>
            <person name="Mueller R.-W."/>
            <person name="Bruemmer F."/>
            <person name="Labrenz M."/>
            <person name="Spormann A.M."/>
            <person name="Op den Camp H."/>
            <person name="Overmann J."/>
            <person name="Amann R."/>
            <person name="Jetten M.S.M."/>
            <person name="Mascher T."/>
            <person name="Medema M.H."/>
            <person name="Devos D.P."/>
            <person name="Kaster A.-K."/>
            <person name="Ovreas L."/>
            <person name="Rohde M."/>
            <person name="Galperin M.Y."/>
            <person name="Jogler C."/>
        </authorList>
    </citation>
    <scope>NUCLEOTIDE SEQUENCE [LARGE SCALE GENOMIC DNA]</scope>
    <source>
        <strain evidence="3 4">Pr1d</strain>
    </source>
</reference>
<dbReference type="InterPro" id="IPR012938">
    <property type="entry name" value="Glc/Sorbosone_DH"/>
</dbReference>
<accession>A0A5B9Q246</accession>
<dbReference type="Pfam" id="PF07995">
    <property type="entry name" value="GSDH"/>
    <property type="match status" value="1"/>
</dbReference>
<sequence length="425" mass="48126">MTECFKKVFLGVCWLGLITCELRAELDESPLPVEVAPAFPELQWPDWITGIDTGKPIKPRPLIITGSGDGSNRLFVATQYGTIHSFENDPNTSEMQLFLDIRDRVVPFKEWEGEEGFLGLAFHPRFKENGEFFVYYTPTPSKDNPHSSRISRFRTKKDNPEEADPDSEEILLEIKEPYWNHNGGTVAFGPDGFLYIVVGDGGAWNDPHMNGQNTHTLLGALLRIDVDHKDEGLAYAIPKDNPFYGQPAPPKDGPFAGANCFPRGEIWAYGLRNPWRVTFDRKTGACWAADVGQDTWEEIDIIQRGGNYGWNLREGQHPFGPAGFPECETLIEPIWEYHHDVGKSITGGHVYRGRKVPELEGAYLYADYVSGKVWALWYDFQNEVVTANRLIQEKGFPVMTFGEDDQGEVYFTTEQDIYKFAPAEK</sequence>
<protein>
    <submittedName>
        <fullName evidence="3">Quinoprotein glucose dehydrogenase B</fullName>
        <ecNumber evidence="3">1.1.5.2</ecNumber>
    </submittedName>
</protein>
<feature type="region of interest" description="Disordered" evidence="1">
    <location>
        <begin position="138"/>
        <end position="166"/>
    </location>
</feature>